<dbReference type="EMBL" id="LSSN01004927">
    <property type="protein sequence ID" value="OMJ10603.1"/>
    <property type="molecule type" value="Genomic_DNA"/>
</dbReference>
<dbReference type="AlphaFoldDB" id="A0A1R1X7J3"/>
<reference evidence="2 4" key="1">
    <citation type="submission" date="2017-01" db="EMBL/GenBank/DDBJ databases">
        <authorList>
            <person name="Mah S.A."/>
            <person name="Swanson W.J."/>
            <person name="Moy G.W."/>
            <person name="Vacquier V.D."/>
        </authorList>
    </citation>
    <scope>NUCLEOTIDE SEQUENCE [LARGE SCALE GENOMIC DNA]</scope>
    <source>
        <strain evidence="2 4">GSMNP</strain>
    </source>
</reference>
<dbReference type="Gene3D" id="3.40.50.300">
    <property type="entry name" value="P-loop containing nucleotide triphosphate hydrolases"/>
    <property type="match status" value="1"/>
</dbReference>
<comment type="caution">
    <text evidence="2">The sequence shown here is derived from an EMBL/GenBank/DDBJ whole genome shotgun (WGS) entry which is preliminary data.</text>
</comment>
<keyword evidence="4" id="KW-1185">Reference proteome</keyword>
<dbReference type="InterPro" id="IPR032704">
    <property type="entry name" value="Cms1"/>
</dbReference>
<dbReference type="GO" id="GO:0005634">
    <property type="term" value="C:nucleus"/>
    <property type="evidence" value="ECO:0007669"/>
    <property type="project" value="TreeGrafter"/>
</dbReference>
<dbReference type="InterPro" id="IPR027417">
    <property type="entry name" value="P-loop_NTPase"/>
</dbReference>
<dbReference type="Pfam" id="PF14617">
    <property type="entry name" value="CMS1"/>
    <property type="match status" value="1"/>
</dbReference>
<protein>
    <submittedName>
        <fullName evidence="2">Protein CMSS1</fullName>
    </submittedName>
</protein>
<dbReference type="EMBL" id="LSSN01001252">
    <property type="protein sequence ID" value="OMJ20391.1"/>
    <property type="molecule type" value="Genomic_DNA"/>
</dbReference>
<name>A0A1R1X7J3_9FUNG</name>
<sequence>MGDTLDDDFYIESEFSLTPDIKSASKRKLDSEEEIQAKPKQAKKSPKEKKSKGGKRTLIIPSSTQGQAELFNDMLKKAFSKLSSLELSSFQAKPEDFMVDLLDSKTGQNPFRDIVRSALKNPEIFPMDTKNKSQPKFGAPKILVICSSAIRSVSVVRDIKTGSNLKVGKLFSKHMKIDEQIDFLQKNEIDVAVGTPNRLLKLLELKKLDTSNLSLLIIDCQRDNKMRTVIDMDDTRKDLSILWKNELYPHSASDSTKIVLI</sequence>
<dbReference type="PANTHER" id="PTHR24030:SF0">
    <property type="entry name" value="PROTEIN CMSS1"/>
    <property type="match status" value="1"/>
</dbReference>
<dbReference type="OrthoDB" id="1929311at2759"/>
<feature type="region of interest" description="Disordered" evidence="1">
    <location>
        <begin position="22"/>
        <end position="59"/>
    </location>
</feature>
<proteinExistence type="predicted"/>
<dbReference type="GO" id="GO:0030686">
    <property type="term" value="C:90S preribosome"/>
    <property type="evidence" value="ECO:0007669"/>
    <property type="project" value="TreeGrafter"/>
</dbReference>
<feature type="compositionally biased region" description="Basic residues" evidence="1">
    <location>
        <begin position="40"/>
        <end position="55"/>
    </location>
</feature>
<dbReference type="SUPFAM" id="SSF52540">
    <property type="entry name" value="P-loop containing nucleoside triphosphate hydrolases"/>
    <property type="match status" value="1"/>
</dbReference>
<dbReference type="Proteomes" id="UP000187283">
    <property type="component" value="Unassembled WGS sequence"/>
</dbReference>
<dbReference type="PANTHER" id="PTHR24030">
    <property type="entry name" value="PROTEIN CMSS1"/>
    <property type="match status" value="1"/>
</dbReference>
<gene>
    <name evidence="2" type="ORF">AYI70_g10228</name>
    <name evidence="3" type="ORF">AYI70_g4142</name>
</gene>
<organism evidence="2 4">
    <name type="scientific">Smittium culicis</name>
    <dbReference type="NCBI Taxonomy" id="133412"/>
    <lineage>
        <taxon>Eukaryota</taxon>
        <taxon>Fungi</taxon>
        <taxon>Fungi incertae sedis</taxon>
        <taxon>Zoopagomycota</taxon>
        <taxon>Kickxellomycotina</taxon>
        <taxon>Harpellomycetes</taxon>
        <taxon>Harpellales</taxon>
        <taxon>Legeriomycetaceae</taxon>
        <taxon>Smittium</taxon>
    </lineage>
</organism>
<evidence type="ECO:0000313" key="4">
    <source>
        <dbReference type="Proteomes" id="UP000187283"/>
    </source>
</evidence>
<dbReference type="STRING" id="133412.A0A1R1X7J3"/>
<evidence type="ECO:0000256" key="1">
    <source>
        <dbReference type="SAM" id="MobiDB-lite"/>
    </source>
</evidence>
<evidence type="ECO:0000313" key="3">
    <source>
        <dbReference type="EMBL" id="OMJ20391.1"/>
    </source>
</evidence>
<accession>A0A1R1X7J3</accession>
<evidence type="ECO:0000313" key="2">
    <source>
        <dbReference type="EMBL" id="OMJ10603.1"/>
    </source>
</evidence>